<dbReference type="PANTHER" id="PTHR31121:SF6">
    <property type="entry name" value="ALPHA-1,2 MANNOSYLTRANSFERASE KTR1"/>
    <property type="match status" value="1"/>
</dbReference>
<keyword evidence="6" id="KW-1185">Reference proteome</keyword>
<sequence>MLSRRNRGAHYARGFHKQQESGPTRHREPSPTKTRGRLTSCRLIPCLFVVAVLFLLLSLLVGGCMLSVEDSLSSLLESSVSTFTGPRRPTNRACLGYRGIYHIEKGDIGGAAGTVFFQFVIGQILWAEIYNFKPWVHLSNVSYIVYDPKVHGQGPGVQFTMQEGPNITYIHRPNGHIKDYVPGPPENMDVPVQKDYNFSGSGVWNDYFEPVSDFVPGDTSCRNKPLVTMDLFQVTPGVHGFAEWAPRCWRYEYLPDYITRPHIPLQEWLEPQRSIGHRVLKQYIRFLPHIRKKAETFNPSCSLFSNPCLGIHIRQSDKAAGRRQIQTDEFLPYVLSFLESGGSSIYLATDSTSVVDHIKNSWPVGIQKRIRSMGDDIVRSTNAEAVFDIGSHHRTNEEILIEILALAKCQFMVHGLSAVTESSIWINLNLHATSVNLEDPDHSDPSAFKEMVSKVLTGGNATDIMLQRRTSNWWKKDETHVWPREPTHSACEGSSGLLHIAHVGHQAGFGTAFFTSVVNQLIYAEDNNLTPWIHLSEKAEYIYDDDVHGVGEPISFQAKVDHDINFIRHTFNESYYYPGPPTLSDKGRTIAMSVDGTGIWNSYFEPVSEFHKDDSSCHNQPFLSMEYNMVTSPLNSWSPWSVKAWRYDDIPGRLWKDENMKLKDFLAPMRIRASKIVKKYFRFHSFIETRAQEVNPVDASSPCLAIHLRNSDKGGEKHRGKFPPNKFRPYMQAFIDAGGKDIYIASDSHRTLEYIQEHFPSEITNAIRTQGQYVVRSTKKWPIHSLEKHHRTNSEALVDILSMSKCSMLLHGHSAVSEAAIYLNPDLHDTSVNWEDPDKMSVIEFKEMSRTILKESLSQPAAETAIAEPKIKDPLILHGSESRICRKNAIVYLAQKKHSSYKGRDSYGLLLESLSLINKNYLALKNNADNFDIIIFHTADFDASDLDVFRARFGEGFGEMVHFVDLANTTYWKRPKWHENDDPSSWYAFPLFSEGYRRMMHFFAIDIWNFFRDYEQSSGCSYRYIMRFDEDSYLHSPIQYNIFDFMEKNKYLYGFRICAYEMQVTQRIWKLWRRRKNNPKPLRDIELQMCGIYNNFFVANLAHFQSQPVQRFLNFVDRQGFIYRRRLGDLMIHSMATYAFTPPEQIHRFLDFTYEHGTVNHTSGCVVWGGIQAGYDDPKADETLNSFWQRKVADVGNCANKDYLLSKENLSPTYSHLPPEKAGVQLRTIMDGKIELPDKGPLSG</sequence>
<feature type="compositionally biased region" description="Basic residues" evidence="3">
    <location>
        <begin position="1"/>
        <end position="16"/>
    </location>
</feature>
<proteinExistence type="inferred from homology"/>
<evidence type="ECO:0000256" key="1">
    <source>
        <dbReference type="ARBA" id="ARBA00007677"/>
    </source>
</evidence>
<reference evidence="5" key="1">
    <citation type="submission" date="2023-08" db="EMBL/GenBank/DDBJ databases">
        <authorList>
            <person name="Audoor S."/>
            <person name="Bilcke G."/>
        </authorList>
    </citation>
    <scope>NUCLEOTIDE SEQUENCE</scope>
</reference>
<evidence type="ECO:0000256" key="3">
    <source>
        <dbReference type="SAM" id="MobiDB-lite"/>
    </source>
</evidence>
<accession>A0AAD2GCE3</accession>
<dbReference type="InterPro" id="IPR002685">
    <property type="entry name" value="Glyco_trans_15"/>
</dbReference>
<dbReference type="InterPro" id="IPR029044">
    <property type="entry name" value="Nucleotide-diphossugar_trans"/>
</dbReference>
<feature type="transmembrane region" description="Helical" evidence="4">
    <location>
        <begin position="43"/>
        <end position="68"/>
    </location>
</feature>
<comment type="similarity">
    <text evidence="1">Belongs to the glycosyltransferase 15 family.</text>
</comment>
<dbReference type="Gene3D" id="3.40.50.11350">
    <property type="match status" value="2"/>
</dbReference>
<gene>
    <name evidence="5" type="ORF">CYCCA115_LOCUS22582</name>
</gene>
<evidence type="ECO:0000256" key="4">
    <source>
        <dbReference type="SAM" id="Phobius"/>
    </source>
</evidence>
<dbReference type="EMBL" id="CAKOGP040002313">
    <property type="protein sequence ID" value="CAJ1967039.1"/>
    <property type="molecule type" value="Genomic_DNA"/>
</dbReference>
<protein>
    <submittedName>
        <fullName evidence="5">Uncharacterized protein</fullName>
    </submittedName>
</protein>
<dbReference type="SUPFAM" id="SSF53448">
    <property type="entry name" value="Nucleotide-diphospho-sugar transferases"/>
    <property type="match status" value="1"/>
</dbReference>
<dbReference type="GO" id="GO:0000026">
    <property type="term" value="F:alpha-1,2-mannosyltransferase activity"/>
    <property type="evidence" value="ECO:0007669"/>
    <property type="project" value="TreeGrafter"/>
</dbReference>
<dbReference type="Proteomes" id="UP001295423">
    <property type="component" value="Unassembled WGS sequence"/>
</dbReference>
<dbReference type="Pfam" id="PF01793">
    <property type="entry name" value="Glyco_transf_15"/>
    <property type="match status" value="1"/>
</dbReference>
<evidence type="ECO:0000256" key="2">
    <source>
        <dbReference type="ARBA" id="ARBA00022679"/>
    </source>
</evidence>
<dbReference type="GO" id="GO:0006487">
    <property type="term" value="P:protein N-linked glycosylation"/>
    <property type="evidence" value="ECO:0007669"/>
    <property type="project" value="TreeGrafter"/>
</dbReference>
<dbReference type="GO" id="GO:0000032">
    <property type="term" value="P:cell wall mannoprotein biosynthetic process"/>
    <property type="evidence" value="ECO:0007669"/>
    <property type="project" value="TreeGrafter"/>
</dbReference>
<comment type="caution">
    <text evidence="5">The sequence shown here is derived from an EMBL/GenBank/DDBJ whole genome shotgun (WGS) entry which is preliminary data.</text>
</comment>
<dbReference type="AlphaFoldDB" id="A0AAD2GCE3"/>
<feature type="compositionally biased region" description="Basic and acidic residues" evidence="3">
    <location>
        <begin position="17"/>
        <end position="30"/>
    </location>
</feature>
<name>A0AAD2GCE3_9STRA</name>
<evidence type="ECO:0000313" key="6">
    <source>
        <dbReference type="Proteomes" id="UP001295423"/>
    </source>
</evidence>
<dbReference type="PANTHER" id="PTHR31121">
    <property type="entry name" value="ALPHA-1,2 MANNOSYLTRANSFERASE KTR1"/>
    <property type="match status" value="1"/>
</dbReference>
<feature type="region of interest" description="Disordered" evidence="3">
    <location>
        <begin position="1"/>
        <end position="35"/>
    </location>
</feature>
<keyword evidence="4" id="KW-1133">Transmembrane helix</keyword>
<keyword evidence="4" id="KW-0472">Membrane</keyword>
<evidence type="ECO:0000313" key="5">
    <source>
        <dbReference type="EMBL" id="CAJ1967039.1"/>
    </source>
</evidence>
<dbReference type="GO" id="GO:0016020">
    <property type="term" value="C:membrane"/>
    <property type="evidence" value="ECO:0007669"/>
    <property type="project" value="InterPro"/>
</dbReference>
<dbReference type="Gene3D" id="3.90.550.10">
    <property type="entry name" value="Spore Coat Polysaccharide Biosynthesis Protein SpsA, Chain A"/>
    <property type="match status" value="1"/>
</dbReference>
<keyword evidence="2" id="KW-0808">Transferase</keyword>
<dbReference type="GO" id="GO:0005794">
    <property type="term" value="C:Golgi apparatus"/>
    <property type="evidence" value="ECO:0007669"/>
    <property type="project" value="TreeGrafter"/>
</dbReference>
<keyword evidence="4" id="KW-0812">Transmembrane</keyword>
<organism evidence="5 6">
    <name type="scientific">Cylindrotheca closterium</name>
    <dbReference type="NCBI Taxonomy" id="2856"/>
    <lineage>
        <taxon>Eukaryota</taxon>
        <taxon>Sar</taxon>
        <taxon>Stramenopiles</taxon>
        <taxon>Ochrophyta</taxon>
        <taxon>Bacillariophyta</taxon>
        <taxon>Bacillariophyceae</taxon>
        <taxon>Bacillariophycidae</taxon>
        <taxon>Bacillariales</taxon>
        <taxon>Bacillariaceae</taxon>
        <taxon>Cylindrotheca</taxon>
    </lineage>
</organism>